<proteinExistence type="predicted"/>
<protein>
    <recommendedName>
        <fullName evidence="4">GIY-YIG nuclease family protein</fullName>
    </recommendedName>
</protein>
<sequence>MAKSFESLIKSLRDGIKRAEKKYHEILQSEDRYDRRRVEILKNKSEWTKKNNESKINLYSKYWTMFNDEIVNNNIHMCRIHYNMGNLIDFLVDGYFGSFGSGHVYIVKDLNSGLYKLGHSVEKGDIYKTLYQSLMFPYEIVFLAKTHSCSTVLKFCRCLFLDKAMKNPYNFVDKKFVKRSASYFNLSDIDLELLDWNSFPEFLKIICEDVMEESFKKVA</sequence>
<keyword evidence="3" id="KW-1185">Reference proteome</keyword>
<organism evidence="2 3">
    <name type="scientific">Candidatus Clostridium helianthi</name>
    <dbReference type="NCBI Taxonomy" id="3381660"/>
    <lineage>
        <taxon>Bacteria</taxon>
        <taxon>Bacillati</taxon>
        <taxon>Bacillota</taxon>
        <taxon>Clostridia</taxon>
        <taxon>Eubacteriales</taxon>
        <taxon>Clostridiaceae</taxon>
        <taxon>Clostridium</taxon>
    </lineage>
</organism>
<keyword evidence="1" id="KW-0175">Coiled coil</keyword>
<comment type="caution">
    <text evidence="2">The sequence shown here is derived from an EMBL/GenBank/DDBJ whole genome shotgun (WGS) entry which is preliminary data.</text>
</comment>
<dbReference type="RefSeq" id="WP_406760441.1">
    <property type="nucleotide sequence ID" value="NZ_JBJIAB010000002.1"/>
</dbReference>
<accession>A0ABW8RZI0</accession>
<gene>
    <name evidence="2" type="ORF">ACJDTP_02750</name>
</gene>
<evidence type="ECO:0000313" key="3">
    <source>
        <dbReference type="Proteomes" id="UP001623600"/>
    </source>
</evidence>
<dbReference type="Proteomes" id="UP001623600">
    <property type="component" value="Unassembled WGS sequence"/>
</dbReference>
<evidence type="ECO:0000313" key="2">
    <source>
        <dbReference type="EMBL" id="MFL0163986.1"/>
    </source>
</evidence>
<evidence type="ECO:0000256" key="1">
    <source>
        <dbReference type="SAM" id="Coils"/>
    </source>
</evidence>
<name>A0ABW8RZI0_9CLOT</name>
<evidence type="ECO:0008006" key="4">
    <source>
        <dbReference type="Google" id="ProtNLM"/>
    </source>
</evidence>
<dbReference type="EMBL" id="JBJIAB010000002">
    <property type="protein sequence ID" value="MFL0163986.1"/>
    <property type="molecule type" value="Genomic_DNA"/>
</dbReference>
<reference evidence="2 3" key="1">
    <citation type="submission" date="2024-11" db="EMBL/GenBank/DDBJ databases">
        <authorList>
            <person name="Heng Y.C."/>
            <person name="Lim A.C.H."/>
            <person name="Lee J.K.Y."/>
            <person name="Kittelmann S."/>
        </authorList>
    </citation>
    <scope>NUCLEOTIDE SEQUENCE [LARGE SCALE GENOMIC DNA]</scope>
    <source>
        <strain evidence="2 3">WILCCON 0112</strain>
    </source>
</reference>
<feature type="coiled-coil region" evidence="1">
    <location>
        <begin position="2"/>
        <end position="29"/>
    </location>
</feature>